<keyword evidence="4" id="KW-1185">Reference proteome</keyword>
<feature type="compositionally biased region" description="Basic and acidic residues" evidence="1">
    <location>
        <begin position="1"/>
        <end position="13"/>
    </location>
</feature>
<feature type="transmembrane region" description="Helical" evidence="2">
    <location>
        <begin position="256"/>
        <end position="282"/>
    </location>
</feature>
<reference evidence="3" key="2">
    <citation type="submission" date="2020-09" db="EMBL/GenBank/DDBJ databases">
        <authorList>
            <person name="Sun Q."/>
            <person name="Ohkuma M."/>
        </authorList>
    </citation>
    <scope>NUCLEOTIDE SEQUENCE</scope>
    <source>
        <strain evidence="3">JCM 4386</strain>
    </source>
</reference>
<organism evidence="3 4">
    <name type="scientific">Streptomyces humidus</name>
    <dbReference type="NCBI Taxonomy" id="52259"/>
    <lineage>
        <taxon>Bacteria</taxon>
        <taxon>Bacillati</taxon>
        <taxon>Actinomycetota</taxon>
        <taxon>Actinomycetes</taxon>
        <taxon>Kitasatosporales</taxon>
        <taxon>Streptomycetaceae</taxon>
        <taxon>Streptomyces</taxon>
    </lineage>
</organism>
<feature type="compositionally biased region" description="Low complexity" evidence="1">
    <location>
        <begin position="49"/>
        <end position="67"/>
    </location>
</feature>
<feature type="compositionally biased region" description="Basic and acidic residues" evidence="1">
    <location>
        <begin position="32"/>
        <end position="48"/>
    </location>
</feature>
<dbReference type="EMBL" id="BMTL01000019">
    <property type="protein sequence ID" value="GGS01409.1"/>
    <property type="molecule type" value="Genomic_DNA"/>
</dbReference>
<evidence type="ECO:0000256" key="1">
    <source>
        <dbReference type="SAM" id="MobiDB-lite"/>
    </source>
</evidence>
<feature type="compositionally biased region" description="Gly residues" evidence="1">
    <location>
        <begin position="93"/>
        <end position="105"/>
    </location>
</feature>
<evidence type="ECO:0000313" key="4">
    <source>
        <dbReference type="Proteomes" id="UP000606194"/>
    </source>
</evidence>
<feature type="compositionally biased region" description="Low complexity" evidence="1">
    <location>
        <begin position="106"/>
        <end position="116"/>
    </location>
</feature>
<protein>
    <recommendedName>
        <fullName evidence="5">DUF4190 domain-containing protein</fullName>
    </recommendedName>
</protein>
<gene>
    <name evidence="3" type="ORF">GCM10010269_45340</name>
</gene>
<feature type="compositionally biased region" description="Pro residues" evidence="1">
    <location>
        <begin position="175"/>
        <end position="206"/>
    </location>
</feature>
<sequence>MSDEAPKPGDDATRPPWPAPASAPAPVSGETDGPRDAVGRVSLGKDAEGAAPSGGDAGAAVPDVVGEGEADTGRSPWSAPDSGGADAAPAAGGAAGATGGAGAAGGADPWAAPGDGEPSGRGHTAAPAPLPPGQASPSVHDQRTVPSLPAAADSPQPWTGPFAPPAQGGWSSGSFPPPNPAAAVGGPPPGPFAPPAQAVPPPPIAPDGPGQIPYGYPGGHGHGYPTPPPPYGGGYGPYGWPGTGAGDSNGMGVAGLALGILASVVFCLWPVAVVLGVLGIVFGAIGRRKAARGEASNPGQALAGIICGAVGLVLALGLGVLTIVVS</sequence>
<evidence type="ECO:0000313" key="3">
    <source>
        <dbReference type="EMBL" id="GGS01409.1"/>
    </source>
</evidence>
<proteinExistence type="predicted"/>
<evidence type="ECO:0008006" key="5">
    <source>
        <dbReference type="Google" id="ProtNLM"/>
    </source>
</evidence>
<evidence type="ECO:0000256" key="2">
    <source>
        <dbReference type="SAM" id="Phobius"/>
    </source>
</evidence>
<comment type="caution">
    <text evidence="3">The sequence shown here is derived from an EMBL/GenBank/DDBJ whole genome shotgun (WGS) entry which is preliminary data.</text>
</comment>
<keyword evidence="2" id="KW-1133">Transmembrane helix</keyword>
<feature type="compositionally biased region" description="Low complexity" evidence="1">
    <location>
        <begin position="79"/>
        <end position="92"/>
    </location>
</feature>
<reference evidence="3" key="1">
    <citation type="journal article" date="2014" name="Int. J. Syst. Evol. Microbiol.">
        <title>Complete genome sequence of Corynebacterium casei LMG S-19264T (=DSM 44701T), isolated from a smear-ripened cheese.</title>
        <authorList>
            <consortium name="US DOE Joint Genome Institute (JGI-PGF)"/>
            <person name="Walter F."/>
            <person name="Albersmeier A."/>
            <person name="Kalinowski J."/>
            <person name="Ruckert C."/>
        </authorList>
    </citation>
    <scope>NUCLEOTIDE SEQUENCE</scope>
    <source>
        <strain evidence="3">JCM 4386</strain>
    </source>
</reference>
<keyword evidence="2" id="KW-0472">Membrane</keyword>
<dbReference type="AlphaFoldDB" id="A0A918FY54"/>
<keyword evidence="2" id="KW-0812">Transmembrane</keyword>
<feature type="transmembrane region" description="Helical" evidence="2">
    <location>
        <begin position="302"/>
        <end position="325"/>
    </location>
</feature>
<feature type="region of interest" description="Disordered" evidence="1">
    <location>
        <begin position="1"/>
        <end position="228"/>
    </location>
</feature>
<accession>A0A918FY54</accession>
<dbReference type="Proteomes" id="UP000606194">
    <property type="component" value="Unassembled WGS sequence"/>
</dbReference>
<name>A0A918FY54_9ACTN</name>